<dbReference type="HOGENOM" id="CLU_098219_0_0_5"/>
<reference evidence="3" key="2">
    <citation type="submission" date="2007-04" db="EMBL/GenBank/DDBJ databases">
        <title>Complete genome sequence of the nitrogen-fixing bacterium Azorhizobium caulinodans ORS571.</title>
        <authorList>
            <person name="Lee K.B."/>
            <person name="Backer P.D."/>
            <person name="Aono T."/>
            <person name="Liu C.T."/>
            <person name="Suzuki S."/>
            <person name="Suzuki T."/>
            <person name="Kaneko T."/>
            <person name="Yamada M."/>
            <person name="Tabata S."/>
            <person name="Kupfer D.M."/>
            <person name="Najar F.Z."/>
            <person name="Wiley G.B."/>
            <person name="Roe B."/>
            <person name="Binnewies T."/>
            <person name="Ussery D."/>
            <person name="Vereecke D."/>
            <person name="Gevers D."/>
            <person name="Holsters M."/>
            <person name="Oyaizu H."/>
        </authorList>
    </citation>
    <scope>NUCLEOTIDE SEQUENCE [LARGE SCALE GENOMIC DNA]</scope>
    <source>
        <strain evidence="3">ATCC 43989 / DSM 5975 / JCM 20966 / LMG 6465 / NBRC 14845 / NCIMB 13405 / ORS 571</strain>
    </source>
</reference>
<evidence type="ECO:0000313" key="2">
    <source>
        <dbReference type="EMBL" id="BAF86377.1"/>
    </source>
</evidence>
<reference evidence="2 3" key="4">
    <citation type="journal article" date="2009" name="Appl. Environ. Microbiol.">
        <title>Comparative genome-wide transcriptional profiling of Azorhizobium caulinodans ORS571 grown under free-living and symbiotic conditions.</title>
        <authorList>
            <person name="Tsukada S."/>
            <person name="Aono T."/>
            <person name="Akiba N."/>
            <person name="Lee KB."/>
            <person name="Liu CT."/>
            <person name="Toyazaki H."/>
            <person name="Oyaizu H."/>
        </authorList>
    </citation>
    <scope>NUCLEOTIDE SEQUENCE [LARGE SCALE GENOMIC DNA]</scope>
    <source>
        <strain evidence="3">ATCC 43989 / DSM 5975 / JCM 20966 / LMG 6465 / NBRC 14845 / NCIMB 13405 / ORS 571</strain>
    </source>
</reference>
<dbReference type="AlphaFoldDB" id="A8IJZ2"/>
<reference evidence="2 3" key="6">
    <citation type="journal article" date="2011" name="Appl. Environ. Microbiol.">
        <title>Involvement of the azorhizobial chromosome partition gene (parA) in the onset of bacteroid differentiation during Sesbania rostrata stem nodule development.</title>
        <authorList>
            <person name="Liu CT."/>
            <person name="Lee KB."/>
            <person name="Wang YS."/>
            <person name="Peng MH."/>
            <person name="Lee KT."/>
            <person name="Suzuki S."/>
            <person name="Suzuki T."/>
            <person name="Oyaizu H."/>
        </authorList>
    </citation>
    <scope>NUCLEOTIDE SEQUENCE [LARGE SCALE GENOMIC DNA]</scope>
    <source>
        <strain evidence="3">ATCC 43989 / DSM 5975 / JCM 20966 / LMG 6465 / NBRC 14845 / NCIMB 13405 / ORS 571</strain>
    </source>
</reference>
<feature type="chain" id="PRO_5002721725" description="DUF5666 domain-containing protein" evidence="1">
    <location>
        <begin position="23"/>
        <end position="204"/>
    </location>
</feature>
<reference evidence="2 3" key="1">
    <citation type="journal article" date="2007" name="Appl. Environ. Microbiol.">
        <title>Rhizobial factors required for stem nodule maturation and maintenance in Sesbania rostrata-Azorhizobium caulinodans ORS571 symbiosis.</title>
        <authorList>
            <person name="Suzuki S."/>
            <person name="Aono T."/>
            <person name="Lee KB."/>
            <person name="Suzuki T."/>
            <person name="Liu CT."/>
            <person name="Miwa H."/>
            <person name="Wakao S."/>
            <person name="Iki T."/>
            <person name="Oyaizu H."/>
        </authorList>
    </citation>
    <scope>NUCLEOTIDE SEQUENCE [LARGE SCALE GENOMIC DNA]</scope>
    <source>
        <strain evidence="3">ATCC 43989 / DSM 5975 / JCM 20966 / LMG 6465 / NBRC 14845 / NCIMB 13405 / ORS 571</strain>
    </source>
</reference>
<dbReference type="eggNOG" id="ENOG5031WRS">
    <property type="taxonomic scope" value="Bacteria"/>
</dbReference>
<dbReference type="EMBL" id="AP009384">
    <property type="protein sequence ID" value="BAF86377.1"/>
    <property type="molecule type" value="Genomic_DNA"/>
</dbReference>
<dbReference type="RefSeq" id="WP_012168910.1">
    <property type="nucleotide sequence ID" value="NC_009937.1"/>
</dbReference>
<dbReference type="KEGG" id="azc:AZC_0379"/>
<dbReference type="STRING" id="438753.AZC_0379"/>
<evidence type="ECO:0008006" key="4">
    <source>
        <dbReference type="Google" id="ProtNLM"/>
    </source>
</evidence>
<organism evidence="2 3">
    <name type="scientific">Azorhizobium caulinodans (strain ATCC 43989 / DSM 5975 / JCM 20966 / LMG 6465 / NBRC 14845 / NCIMB 13405 / ORS 571)</name>
    <dbReference type="NCBI Taxonomy" id="438753"/>
    <lineage>
        <taxon>Bacteria</taxon>
        <taxon>Pseudomonadati</taxon>
        <taxon>Pseudomonadota</taxon>
        <taxon>Alphaproteobacteria</taxon>
        <taxon>Hyphomicrobiales</taxon>
        <taxon>Xanthobacteraceae</taxon>
        <taxon>Azorhizobium</taxon>
    </lineage>
</organism>
<protein>
    <recommendedName>
        <fullName evidence="4">DUF5666 domain-containing protein</fullName>
    </recommendedName>
</protein>
<dbReference type="Proteomes" id="UP000000270">
    <property type="component" value="Chromosome"/>
</dbReference>
<reference evidence="2 3" key="5">
    <citation type="journal article" date="2010" name="Appl. Environ. Microbiol.">
        <title>phrR-like gene praR of Azorhizobium caulinodans ORS571 is essential for symbiosis with Sesbania rostrata and is involved in expression of reb genes.</title>
        <authorList>
            <person name="Akiba N."/>
            <person name="Aono T."/>
            <person name="Toyazaki H."/>
            <person name="Sato S."/>
            <person name="Oyaizu H."/>
        </authorList>
    </citation>
    <scope>NUCLEOTIDE SEQUENCE [LARGE SCALE GENOMIC DNA]</scope>
    <source>
        <strain evidence="3">ATCC 43989 / DSM 5975 / JCM 20966 / LMG 6465 / NBRC 14845 / NCIMB 13405 / ORS 571</strain>
    </source>
</reference>
<proteinExistence type="predicted"/>
<keyword evidence="3" id="KW-1185">Reference proteome</keyword>
<keyword evidence="1" id="KW-0732">Signal</keyword>
<gene>
    <name evidence="2" type="ordered locus">AZC_0379</name>
</gene>
<evidence type="ECO:0000256" key="1">
    <source>
        <dbReference type="SAM" id="SignalP"/>
    </source>
</evidence>
<name>A8IJZ2_AZOC5</name>
<sequence length="204" mass="20806">MRASSLLSAALLSVLFASPVLAQQAASVRGTIVAAEGGNLKVHSREGQDVAVVLSEPIRVTGLERITLADIPANAYVGVASMPQAGAPAGAPEVAVSIHVFPEEMRGAGEGSRGYDLAPNATMTNGAMAQKLVEKTGDRLTIAYAGGEKQVVVTPQTSLVRFVPGTMAEVKPGAHVVIRGTKGSDGAIASQRVIVGRGDVVPAM</sequence>
<evidence type="ECO:0000313" key="3">
    <source>
        <dbReference type="Proteomes" id="UP000000270"/>
    </source>
</evidence>
<reference evidence="2 3" key="3">
    <citation type="journal article" date="2008" name="BMC Genomics">
        <title>The genome of the versatile nitrogen fixer Azorhizobium caulinodans ORS571.</title>
        <authorList>
            <person name="Lee KB."/>
            <person name="Backer P.D."/>
            <person name="Aono T."/>
            <person name="Liu CT."/>
            <person name="Suzuki S."/>
            <person name="Suzuki T."/>
            <person name="Kaneko T."/>
            <person name="Yamada M."/>
            <person name="Tabata S."/>
            <person name="Kupfer D.M."/>
            <person name="Najar F.Z."/>
            <person name="Wiley G.B."/>
            <person name="Roe B."/>
            <person name="Binnewies T.T."/>
            <person name="Ussery D.W."/>
            <person name="D'Haeze W."/>
            <person name="Herder J.D."/>
            <person name="Gevers D."/>
            <person name="Vereecke D."/>
            <person name="Holsters M."/>
            <person name="Oyaizu H."/>
        </authorList>
    </citation>
    <scope>NUCLEOTIDE SEQUENCE [LARGE SCALE GENOMIC DNA]</scope>
    <source>
        <strain evidence="3">ATCC 43989 / DSM 5975 / JCM 20966 / LMG 6465 / NBRC 14845 / NCIMB 13405 / ORS 571</strain>
    </source>
</reference>
<feature type="signal peptide" evidence="1">
    <location>
        <begin position="1"/>
        <end position="22"/>
    </location>
</feature>
<accession>A8IJZ2</accession>